<evidence type="ECO:0000256" key="5">
    <source>
        <dbReference type="ARBA" id="ARBA00022723"/>
    </source>
</evidence>
<gene>
    <name evidence="12" type="primary">whiB</name>
    <name evidence="14" type="ORF">KCH_65440</name>
</gene>
<feature type="binding site" evidence="12">
    <location>
        <position position="57"/>
    </location>
    <ligand>
        <name>[4Fe-4S] cluster</name>
        <dbReference type="ChEBI" id="CHEBI:49883"/>
    </ligand>
</feature>
<evidence type="ECO:0000259" key="13">
    <source>
        <dbReference type="PROSITE" id="PS51674"/>
    </source>
</evidence>
<evidence type="ECO:0000256" key="7">
    <source>
        <dbReference type="ARBA" id="ARBA00023014"/>
    </source>
</evidence>
<dbReference type="eggNOG" id="ENOG5032S23">
    <property type="taxonomic scope" value="Bacteria"/>
</dbReference>
<dbReference type="EMBL" id="JNBY01000131">
    <property type="protein sequence ID" value="KDN81824.1"/>
    <property type="molecule type" value="Genomic_DNA"/>
</dbReference>
<evidence type="ECO:0000256" key="3">
    <source>
        <dbReference type="ARBA" id="ARBA00022485"/>
    </source>
</evidence>
<comment type="similarity">
    <text evidence="2 12">Belongs to the WhiB family.</text>
</comment>
<proteinExistence type="inferred from homology"/>
<dbReference type="GO" id="GO:0045454">
    <property type="term" value="P:cell redox homeostasis"/>
    <property type="evidence" value="ECO:0007669"/>
    <property type="project" value="TreeGrafter"/>
</dbReference>
<dbReference type="GO" id="GO:0047134">
    <property type="term" value="F:protein-disulfide reductase [NAD(P)H] activity"/>
    <property type="evidence" value="ECO:0007669"/>
    <property type="project" value="TreeGrafter"/>
</dbReference>
<keyword evidence="11 12" id="KW-0804">Transcription</keyword>
<dbReference type="GO" id="GO:0005737">
    <property type="term" value="C:cytoplasm"/>
    <property type="evidence" value="ECO:0007669"/>
    <property type="project" value="UniProtKB-SubCell"/>
</dbReference>
<evidence type="ECO:0000256" key="12">
    <source>
        <dbReference type="HAMAP-Rule" id="MF_01479"/>
    </source>
</evidence>
<dbReference type="GO" id="GO:0046872">
    <property type="term" value="F:metal ion binding"/>
    <property type="evidence" value="ECO:0007669"/>
    <property type="project" value="UniProtKB-KW"/>
</dbReference>
<feature type="binding site" evidence="12">
    <location>
        <position position="24"/>
    </location>
    <ligand>
        <name>[4Fe-4S] cluster</name>
        <dbReference type="ChEBI" id="CHEBI:49883"/>
    </ligand>
</feature>
<evidence type="ECO:0000313" key="14">
    <source>
        <dbReference type="EMBL" id="KDN81824.1"/>
    </source>
</evidence>
<dbReference type="PATRIC" id="fig|1348663.4.peg.6332"/>
<protein>
    <recommendedName>
        <fullName evidence="12">Transcriptional regulator WhiB</fullName>
    </recommendedName>
</protein>
<feature type="domain" description="4Fe-4S Wbl-type" evidence="13">
    <location>
        <begin position="23"/>
        <end position="87"/>
    </location>
</feature>
<comment type="PTM">
    <text evidence="12">The Fe-S cluster can be nitrosylated by nitric oxide (NO).</text>
</comment>
<evidence type="ECO:0000256" key="8">
    <source>
        <dbReference type="ARBA" id="ARBA00023015"/>
    </source>
</evidence>
<comment type="caution">
    <text evidence="14">The sequence shown here is derived from an EMBL/GenBank/DDBJ whole genome shotgun (WGS) entry which is preliminary data.</text>
</comment>
<dbReference type="Proteomes" id="UP000027178">
    <property type="component" value="Unassembled WGS sequence"/>
</dbReference>
<evidence type="ECO:0000313" key="15">
    <source>
        <dbReference type="Proteomes" id="UP000027178"/>
    </source>
</evidence>
<name>A0A066YPC0_9ACTN</name>
<dbReference type="GO" id="GO:0051539">
    <property type="term" value="F:4 iron, 4 sulfur cluster binding"/>
    <property type="evidence" value="ECO:0007669"/>
    <property type="project" value="UniProtKB-UniRule"/>
</dbReference>
<dbReference type="PANTHER" id="PTHR38839:SF5">
    <property type="entry name" value="TRANSCRIPTIONAL REGULATOR WHID"/>
    <property type="match status" value="1"/>
</dbReference>
<dbReference type="Pfam" id="PF02467">
    <property type="entry name" value="Whib"/>
    <property type="match status" value="1"/>
</dbReference>
<keyword evidence="3 12" id="KW-0004">4Fe-4S</keyword>
<feature type="binding site" evidence="12">
    <location>
        <position position="63"/>
    </location>
    <ligand>
        <name>[4Fe-4S] cluster</name>
        <dbReference type="ChEBI" id="CHEBI:49883"/>
    </ligand>
</feature>
<keyword evidence="15" id="KW-1185">Reference proteome</keyword>
<keyword evidence="10 12" id="KW-1015">Disulfide bond</keyword>
<comment type="subcellular location">
    <subcellularLocation>
        <location evidence="1 12">Cytoplasm</location>
    </subcellularLocation>
</comment>
<comment type="cofactor">
    <cofactor evidence="12">
        <name>[4Fe-4S] cluster</name>
        <dbReference type="ChEBI" id="CHEBI:49883"/>
    </cofactor>
    <text evidence="12">Binds 1 [4Fe-4S] cluster per subunit. Following nitrosylation of the [4Fe-4S] cluster binds 1 [4Fe-8(NO)] cluster per subunit.</text>
</comment>
<keyword evidence="4 12" id="KW-0963">Cytoplasm</keyword>
<reference evidence="14 15" key="1">
    <citation type="submission" date="2014-05" db="EMBL/GenBank/DDBJ databases">
        <title>Draft Genome Sequence of Kitasatospora cheerisanensis KCTC 2395.</title>
        <authorList>
            <person name="Nam D.H."/>
        </authorList>
    </citation>
    <scope>NUCLEOTIDE SEQUENCE [LARGE SCALE GENOMIC DNA]</scope>
    <source>
        <strain evidence="14 15">KCTC 2395</strain>
    </source>
</reference>
<dbReference type="PROSITE" id="PS51674">
    <property type="entry name" value="4FE4S_WBL"/>
    <property type="match status" value="1"/>
</dbReference>
<dbReference type="AlphaFoldDB" id="A0A066YPC0"/>
<evidence type="ECO:0000256" key="10">
    <source>
        <dbReference type="ARBA" id="ARBA00023157"/>
    </source>
</evidence>
<keyword evidence="7 12" id="KW-0411">Iron-sulfur</keyword>
<keyword evidence="6 12" id="KW-0408">Iron</keyword>
<comment type="function">
    <text evidence="12">Acts as a transcriptional regulator. Probably redox-responsive. The apo- but not holo-form probably binds DNA.</text>
</comment>
<evidence type="ECO:0000256" key="9">
    <source>
        <dbReference type="ARBA" id="ARBA00023125"/>
    </source>
</evidence>
<dbReference type="InterPro" id="IPR003482">
    <property type="entry name" value="Whib"/>
</dbReference>
<sequence>MPAMKPPITEPLLSQWEWQARAACRGMDSSVFFSPPGESGADRRRRERRARSVCRVCPVRADCAAFAVHTREAFGVWGGLTESDRGVVRPR</sequence>
<evidence type="ECO:0000256" key="4">
    <source>
        <dbReference type="ARBA" id="ARBA00022490"/>
    </source>
</evidence>
<dbReference type="HAMAP" id="MF_01479">
    <property type="entry name" value="WhiB"/>
    <property type="match status" value="1"/>
</dbReference>
<comment type="PTM">
    <text evidence="12">Upon Fe-S cluster removal intramolecular disulfide bonds are formed.</text>
</comment>
<keyword evidence="8 12" id="KW-0805">Transcription regulation</keyword>
<dbReference type="HOGENOM" id="CLU_106245_6_0_11"/>
<organism evidence="14 15">
    <name type="scientific">Kitasatospora cheerisanensis KCTC 2395</name>
    <dbReference type="NCBI Taxonomy" id="1348663"/>
    <lineage>
        <taxon>Bacteria</taxon>
        <taxon>Bacillati</taxon>
        <taxon>Actinomycetota</taxon>
        <taxon>Actinomycetes</taxon>
        <taxon>Kitasatosporales</taxon>
        <taxon>Streptomycetaceae</taxon>
        <taxon>Kitasatospora</taxon>
    </lineage>
</organism>
<evidence type="ECO:0000256" key="1">
    <source>
        <dbReference type="ARBA" id="ARBA00004496"/>
    </source>
</evidence>
<evidence type="ECO:0000256" key="6">
    <source>
        <dbReference type="ARBA" id="ARBA00023004"/>
    </source>
</evidence>
<dbReference type="InterPro" id="IPR034768">
    <property type="entry name" value="4FE4S_WBL"/>
</dbReference>
<dbReference type="GO" id="GO:0045892">
    <property type="term" value="P:negative regulation of DNA-templated transcription"/>
    <property type="evidence" value="ECO:0007669"/>
    <property type="project" value="TreeGrafter"/>
</dbReference>
<evidence type="ECO:0000256" key="2">
    <source>
        <dbReference type="ARBA" id="ARBA00006597"/>
    </source>
</evidence>
<evidence type="ECO:0000256" key="11">
    <source>
        <dbReference type="ARBA" id="ARBA00023163"/>
    </source>
</evidence>
<keyword evidence="9 12" id="KW-0238">DNA-binding</keyword>
<dbReference type="GO" id="GO:0035731">
    <property type="term" value="F:dinitrosyl-iron complex binding"/>
    <property type="evidence" value="ECO:0007669"/>
    <property type="project" value="UniProtKB-UniRule"/>
</dbReference>
<dbReference type="PANTHER" id="PTHR38839">
    <property type="entry name" value="TRANSCRIPTIONAL REGULATOR WHID-RELATED"/>
    <property type="match status" value="1"/>
</dbReference>
<keyword evidence="5 12" id="KW-0479">Metal-binding</keyword>
<accession>A0A066YPC0</accession>
<dbReference type="GO" id="GO:0003677">
    <property type="term" value="F:DNA binding"/>
    <property type="evidence" value="ECO:0007669"/>
    <property type="project" value="UniProtKB-UniRule"/>
</dbReference>
<feature type="binding site" evidence="12">
    <location>
        <position position="54"/>
    </location>
    <ligand>
        <name>[4Fe-4S] cluster</name>
        <dbReference type="ChEBI" id="CHEBI:49883"/>
    </ligand>
</feature>